<reference evidence="1" key="1">
    <citation type="submission" date="2021-03" db="EMBL/GenBank/DDBJ databases">
        <title>Whole genome shotgun sequence of Actinoplanes consettensis NBRC 14913.</title>
        <authorList>
            <person name="Komaki H."/>
            <person name="Tamura T."/>
        </authorList>
    </citation>
    <scope>NUCLEOTIDE SEQUENCE</scope>
    <source>
        <strain evidence="1">NBRC 14913</strain>
    </source>
</reference>
<proteinExistence type="predicted"/>
<dbReference type="Proteomes" id="UP000680865">
    <property type="component" value="Unassembled WGS sequence"/>
</dbReference>
<comment type="caution">
    <text evidence="1">The sequence shown here is derived from an EMBL/GenBank/DDBJ whole genome shotgun (WGS) entry which is preliminary data.</text>
</comment>
<accession>A0A919SNL5</accession>
<sequence>MISFPGNPWPAGHELADLQWTARLEPATGLWFDLHLESAPYDADPAAIDGEDDWNAPIVWTNYHRCILSSTYWDNPGFLAATLQQPLANLDFTVDVVEQEEDEDQAFGIYLLGHDSVSDHRITFTPNPGGTTFRLDWRGRIALRYSDSLATYDHEFIATATDVSLTHITVPTDMDDDSARTMLAALIHPLPATTLHRATPRQR</sequence>
<dbReference type="EMBL" id="BOQP01000017">
    <property type="protein sequence ID" value="GIM73983.1"/>
    <property type="molecule type" value="Genomic_DNA"/>
</dbReference>
<organism evidence="1 2">
    <name type="scientific">Winogradskya consettensis</name>
    <dbReference type="NCBI Taxonomy" id="113560"/>
    <lineage>
        <taxon>Bacteria</taxon>
        <taxon>Bacillati</taxon>
        <taxon>Actinomycetota</taxon>
        <taxon>Actinomycetes</taxon>
        <taxon>Micromonosporales</taxon>
        <taxon>Micromonosporaceae</taxon>
        <taxon>Winogradskya</taxon>
    </lineage>
</organism>
<evidence type="ECO:0000313" key="2">
    <source>
        <dbReference type="Proteomes" id="UP000680865"/>
    </source>
</evidence>
<gene>
    <name evidence="1" type="ORF">Aco04nite_38140</name>
</gene>
<name>A0A919SNL5_9ACTN</name>
<keyword evidence="2" id="KW-1185">Reference proteome</keyword>
<dbReference type="RefSeq" id="WP_212998538.1">
    <property type="nucleotide sequence ID" value="NZ_BAAATW010000012.1"/>
</dbReference>
<protein>
    <submittedName>
        <fullName evidence="1">Uncharacterized protein</fullName>
    </submittedName>
</protein>
<evidence type="ECO:0000313" key="1">
    <source>
        <dbReference type="EMBL" id="GIM73983.1"/>
    </source>
</evidence>
<dbReference type="AlphaFoldDB" id="A0A919SNL5"/>